<evidence type="ECO:0000313" key="1">
    <source>
        <dbReference type="EMBL" id="SIT40291.1"/>
    </source>
</evidence>
<keyword evidence="2" id="KW-1185">Reference proteome</keyword>
<protein>
    <submittedName>
        <fullName evidence="1">Uncharacterized protein</fullName>
    </submittedName>
</protein>
<dbReference type="Proteomes" id="UP000195569">
    <property type="component" value="Unassembled WGS sequence"/>
</dbReference>
<accession>A0A1N7RYZ6</accession>
<evidence type="ECO:0000313" key="2">
    <source>
        <dbReference type="Proteomes" id="UP000195569"/>
    </source>
</evidence>
<organism evidence="1 2">
    <name type="scientific">Paraburkholderia piptadeniae</name>
    <dbReference type="NCBI Taxonomy" id="1701573"/>
    <lineage>
        <taxon>Bacteria</taxon>
        <taxon>Pseudomonadati</taxon>
        <taxon>Pseudomonadota</taxon>
        <taxon>Betaproteobacteria</taxon>
        <taxon>Burkholderiales</taxon>
        <taxon>Burkholderiaceae</taxon>
        <taxon>Paraburkholderia</taxon>
    </lineage>
</organism>
<name>A0A1N7RYZ6_9BURK</name>
<comment type="caution">
    <text evidence="1">The sequence shown here is derived from an EMBL/GenBank/DDBJ whole genome shotgun (WGS) entry which is preliminary data.</text>
</comment>
<reference evidence="1" key="1">
    <citation type="submission" date="2016-12" db="EMBL/GenBank/DDBJ databases">
        <authorList>
            <person name="Moulin L."/>
        </authorList>
    </citation>
    <scope>NUCLEOTIDE SEQUENCE [LARGE SCALE GENOMIC DNA]</scope>
    <source>
        <strain evidence="1">STM 7183</strain>
    </source>
</reference>
<dbReference type="EMBL" id="CYGY02000024">
    <property type="protein sequence ID" value="SIT40291.1"/>
    <property type="molecule type" value="Genomic_DNA"/>
</dbReference>
<sequence length="58" mass="6487">MTRTPVLQISATVHIALVQGIYDLGEPGREAEKRLLYNIGLIADQSSPSRFIYCTLYC</sequence>
<dbReference type="AlphaFoldDB" id="A0A1N7RYZ6"/>
<proteinExistence type="predicted"/>
<gene>
    <name evidence="1" type="ORF">BN2476_240081</name>
</gene>